<organism evidence="2 3">
    <name type="scientific">Seinonella peptonophila</name>
    <dbReference type="NCBI Taxonomy" id="112248"/>
    <lineage>
        <taxon>Bacteria</taxon>
        <taxon>Bacillati</taxon>
        <taxon>Bacillota</taxon>
        <taxon>Bacilli</taxon>
        <taxon>Bacillales</taxon>
        <taxon>Thermoactinomycetaceae</taxon>
        <taxon>Seinonella</taxon>
    </lineage>
</organism>
<feature type="coiled-coil region" evidence="1">
    <location>
        <begin position="29"/>
        <end position="56"/>
    </location>
</feature>
<evidence type="ECO:0000313" key="2">
    <source>
        <dbReference type="EMBL" id="SHE41342.1"/>
    </source>
</evidence>
<dbReference type="SUPFAM" id="SSF52540">
    <property type="entry name" value="P-loop containing nucleoside triphosphate hydrolases"/>
    <property type="match status" value="1"/>
</dbReference>
<gene>
    <name evidence="2" type="ORF">SAMN05444392_101381</name>
</gene>
<evidence type="ECO:0008006" key="4">
    <source>
        <dbReference type="Google" id="ProtNLM"/>
    </source>
</evidence>
<protein>
    <recommendedName>
        <fullName evidence="4">ATPase</fullName>
    </recommendedName>
</protein>
<dbReference type="AlphaFoldDB" id="A0A1M4T9W9"/>
<keyword evidence="1" id="KW-0175">Coiled coil</keyword>
<accession>A0A1M4T9W9</accession>
<dbReference type="Proteomes" id="UP000184476">
    <property type="component" value="Unassembled WGS sequence"/>
</dbReference>
<dbReference type="InterPro" id="IPR027417">
    <property type="entry name" value="P-loop_NTPase"/>
</dbReference>
<keyword evidence="3" id="KW-1185">Reference proteome</keyword>
<dbReference type="EMBL" id="FQVL01000001">
    <property type="protein sequence ID" value="SHE41342.1"/>
    <property type="molecule type" value="Genomic_DNA"/>
</dbReference>
<dbReference type="OrthoDB" id="2380879at2"/>
<dbReference type="RefSeq" id="WP_073151085.1">
    <property type="nucleotide sequence ID" value="NZ_FQVL01000001.1"/>
</dbReference>
<dbReference type="Gene3D" id="3.40.50.300">
    <property type="entry name" value="P-loop containing nucleotide triphosphate hydrolases"/>
    <property type="match status" value="1"/>
</dbReference>
<evidence type="ECO:0000313" key="3">
    <source>
        <dbReference type="Proteomes" id="UP000184476"/>
    </source>
</evidence>
<sequence length="226" mass="26020">MNEEDQNWKEIEAKLLFAKDELIRRKTTYNLLITERKELQTKRKKTEEVRDRLDKVKILLQQSAEHARNQAKDQLEMLVSNALQYVFGPMFRFEIKLDEHGGNPHAEFYVVSEWEGSVIRNRPQDARGGGVVDLLSLALRSALLENKHLGLQGPLLLDEPGKHVSEDYVPLFIEFLRSISEMFGRQIVLVTHNVHLSESADAAFTVRMGKGRSEVMRLPLLDNQNT</sequence>
<evidence type="ECO:0000256" key="1">
    <source>
        <dbReference type="SAM" id="Coils"/>
    </source>
</evidence>
<name>A0A1M4T9W9_9BACL</name>
<reference evidence="2 3" key="1">
    <citation type="submission" date="2016-11" db="EMBL/GenBank/DDBJ databases">
        <authorList>
            <person name="Jaros S."/>
            <person name="Januszkiewicz K."/>
            <person name="Wedrychowicz H."/>
        </authorList>
    </citation>
    <scope>NUCLEOTIDE SEQUENCE [LARGE SCALE GENOMIC DNA]</scope>
    <source>
        <strain evidence="2 3">DSM 44666</strain>
    </source>
</reference>
<dbReference type="STRING" id="112248.SAMN05444392_101381"/>
<proteinExistence type="predicted"/>